<keyword evidence="5" id="KW-1185">Reference proteome</keyword>
<dbReference type="NCBIfam" id="TIGR03943">
    <property type="entry name" value="TIGR03943 family putative permease subunit"/>
    <property type="match status" value="1"/>
</dbReference>
<dbReference type="InterPro" id="IPR052955">
    <property type="entry name" value="UPF0703_membrane_permease"/>
</dbReference>
<evidence type="ECO:0008006" key="6">
    <source>
        <dbReference type="Google" id="ProtNLM"/>
    </source>
</evidence>
<protein>
    <recommendedName>
        <fullName evidence="6">TIGR03943 family protein</fullName>
    </recommendedName>
</protein>
<evidence type="ECO:0000313" key="5">
    <source>
        <dbReference type="Proteomes" id="UP000014184"/>
    </source>
</evidence>
<evidence type="ECO:0000313" key="4">
    <source>
        <dbReference type="EMBL" id="EOR70954.1"/>
    </source>
</evidence>
<keyword evidence="1" id="KW-0472">Membrane</keyword>
<comment type="caution">
    <text evidence="4">The sequence shown here is derived from an EMBL/GenBank/DDBJ whole genome shotgun (WGS) entry which is preliminary data.</text>
</comment>
<keyword evidence="1" id="KW-1133">Transmembrane helix</keyword>
<reference evidence="4 5" key="1">
    <citation type="journal article" date="2013" name="Genome Announc.">
        <title>Draft Genome Sequence of the Lignocellulose Decomposer Thermobifida fusca Strain TM51.</title>
        <authorList>
            <person name="Toth A."/>
            <person name="Barna T."/>
            <person name="Nagy I."/>
            <person name="Horvath B."/>
            <person name="Nagy I."/>
            <person name="Tancsics A."/>
            <person name="Kriszt B."/>
            <person name="Baka E."/>
            <person name="Fekete C."/>
            <person name="Kukolya J."/>
        </authorList>
    </citation>
    <scope>NUCLEOTIDE SEQUENCE [LARGE SCALE GENOMIC DNA]</scope>
    <source>
        <strain evidence="4 5">TM51</strain>
    </source>
</reference>
<feature type="transmembrane region" description="Helical" evidence="1">
    <location>
        <begin position="82"/>
        <end position="102"/>
    </location>
</feature>
<evidence type="ECO:0000259" key="3">
    <source>
        <dbReference type="Pfam" id="PF21537"/>
    </source>
</evidence>
<proteinExistence type="predicted"/>
<dbReference type="InterPro" id="IPR048493">
    <property type="entry name" value="DUF1980_N"/>
</dbReference>
<sequence>MNRLAQGMVMVLLGAAALSVTVASQDYLNYVRGEFRPFLIAAGAVLVLLGLVAVVAELRSPEDEAEPGHDPAHGHDHGRAPVVAWLLLLPVVVIFVVAPPALGAYTAAAADPAAAVERALPDDVPADTPDADGPVEMSLREFVVRAWTDEERSMAGREIRLTGFAVPNPDGEGWYLARLQIACCAADAIVNRVLIVNQEEPPADSWWTVTGRWVEPEGDIRRVRDHRFEVTEMVPVDHPPDPYE</sequence>
<dbReference type="AlphaFoldDB" id="A0A9P2WQG0"/>
<feature type="domain" description="DUF1980" evidence="3">
    <location>
        <begin position="152"/>
        <end position="243"/>
    </location>
</feature>
<accession>A0A9P2WQG0</accession>
<evidence type="ECO:0000259" key="2">
    <source>
        <dbReference type="Pfam" id="PF09323"/>
    </source>
</evidence>
<organism evidence="4 5">
    <name type="scientific">Thermobifida fusca TM51</name>
    <dbReference type="NCBI Taxonomy" id="1169414"/>
    <lineage>
        <taxon>Bacteria</taxon>
        <taxon>Bacillati</taxon>
        <taxon>Actinomycetota</taxon>
        <taxon>Actinomycetes</taxon>
        <taxon>Streptosporangiales</taxon>
        <taxon>Nocardiopsidaceae</taxon>
        <taxon>Thermobifida</taxon>
    </lineage>
</organism>
<dbReference type="Proteomes" id="UP000014184">
    <property type="component" value="Unassembled WGS sequence"/>
</dbReference>
<keyword evidence="1" id="KW-0812">Transmembrane</keyword>
<dbReference type="PANTHER" id="PTHR40047:SF1">
    <property type="entry name" value="UPF0703 PROTEIN YCGQ"/>
    <property type="match status" value="1"/>
</dbReference>
<dbReference type="RefSeq" id="WP_016188870.1">
    <property type="nucleotide sequence ID" value="NZ_AOSG01000054.1"/>
</dbReference>
<dbReference type="PANTHER" id="PTHR40047">
    <property type="entry name" value="UPF0703 PROTEIN YCGQ"/>
    <property type="match status" value="1"/>
</dbReference>
<feature type="domain" description="DUF1980" evidence="2">
    <location>
        <begin position="18"/>
        <end position="108"/>
    </location>
</feature>
<dbReference type="InterPro" id="IPR015402">
    <property type="entry name" value="DUF1980"/>
</dbReference>
<name>A0A9P2WQG0_THEFU</name>
<dbReference type="EMBL" id="AOSG01000054">
    <property type="protein sequence ID" value="EOR70954.1"/>
    <property type="molecule type" value="Genomic_DNA"/>
</dbReference>
<dbReference type="Pfam" id="PF09323">
    <property type="entry name" value="DUF1980"/>
    <property type="match status" value="1"/>
</dbReference>
<dbReference type="InterPro" id="IPR048447">
    <property type="entry name" value="DUF1980_C"/>
</dbReference>
<evidence type="ECO:0000256" key="1">
    <source>
        <dbReference type="SAM" id="Phobius"/>
    </source>
</evidence>
<gene>
    <name evidence="4" type="ORF">TM51_09656</name>
</gene>
<dbReference type="Pfam" id="PF21537">
    <property type="entry name" value="DUF1980_C"/>
    <property type="match status" value="1"/>
</dbReference>
<feature type="transmembrane region" description="Helical" evidence="1">
    <location>
        <begin position="35"/>
        <end position="56"/>
    </location>
</feature>